<reference evidence="2 3" key="1">
    <citation type="submission" date="2019-06" db="EMBL/GenBank/DDBJ databases">
        <title>Sequencing the genomes of 1000 actinobacteria strains.</title>
        <authorList>
            <person name="Klenk H.-P."/>
        </authorList>
    </citation>
    <scope>NUCLEOTIDE SEQUENCE [LARGE SCALE GENOMIC DNA]</scope>
    <source>
        <strain evidence="2 3">DSM 45456</strain>
    </source>
</reference>
<comment type="caution">
    <text evidence="2">The sequence shown here is derived from an EMBL/GenBank/DDBJ whole genome shotgun (WGS) entry which is preliminary data.</text>
</comment>
<evidence type="ECO:0000259" key="1">
    <source>
        <dbReference type="Pfam" id="PF12728"/>
    </source>
</evidence>
<dbReference type="SUPFAM" id="SSF46955">
    <property type="entry name" value="Putative DNA-binding domain"/>
    <property type="match status" value="1"/>
</dbReference>
<protein>
    <submittedName>
        <fullName evidence="2">Excisionase family DNA binding protein</fullName>
    </submittedName>
</protein>
<feature type="domain" description="Helix-turn-helix" evidence="1">
    <location>
        <begin position="75"/>
        <end position="124"/>
    </location>
</feature>
<dbReference type="NCBIfam" id="TIGR01764">
    <property type="entry name" value="excise"/>
    <property type="match status" value="1"/>
</dbReference>
<dbReference type="Pfam" id="PF12728">
    <property type="entry name" value="HTH_17"/>
    <property type="match status" value="1"/>
</dbReference>
<proteinExistence type="predicted"/>
<evidence type="ECO:0000313" key="2">
    <source>
        <dbReference type="EMBL" id="TQM82087.1"/>
    </source>
</evidence>
<keyword evidence="3" id="KW-1185">Reference proteome</keyword>
<sequence>MTATMGERTLLPPASSEALSSWVAALARPGGGTAALLAPDGTRLELPAEVFDVLRSVVAAMSQGLAITVAPQHTVLTTSEAAQLLGVSRPTLVRLLEAGEIPYEQPNRHRRVRLADLLAYRERARRARAVGLDEMVRAGEEGGLYDLPLDTPFERMPTDEHR</sequence>
<evidence type="ECO:0000313" key="3">
    <source>
        <dbReference type="Proteomes" id="UP000316628"/>
    </source>
</evidence>
<dbReference type="RefSeq" id="WP_170232127.1">
    <property type="nucleotide sequence ID" value="NZ_VFPP01000001.1"/>
</dbReference>
<dbReference type="InterPro" id="IPR009061">
    <property type="entry name" value="DNA-bd_dom_put_sf"/>
</dbReference>
<dbReference type="EMBL" id="VFPP01000001">
    <property type="protein sequence ID" value="TQM82087.1"/>
    <property type="molecule type" value="Genomic_DNA"/>
</dbReference>
<gene>
    <name evidence="2" type="ORF">FHX81_4481</name>
</gene>
<accession>A0A543JGW7</accession>
<dbReference type="AlphaFoldDB" id="A0A543JGW7"/>
<organism evidence="2 3">
    <name type="scientific">Saccharothrix saharensis</name>
    <dbReference type="NCBI Taxonomy" id="571190"/>
    <lineage>
        <taxon>Bacteria</taxon>
        <taxon>Bacillati</taxon>
        <taxon>Actinomycetota</taxon>
        <taxon>Actinomycetes</taxon>
        <taxon>Pseudonocardiales</taxon>
        <taxon>Pseudonocardiaceae</taxon>
        <taxon>Saccharothrix</taxon>
    </lineage>
</organism>
<dbReference type="GO" id="GO:0003677">
    <property type="term" value="F:DNA binding"/>
    <property type="evidence" value="ECO:0007669"/>
    <property type="project" value="InterPro"/>
</dbReference>
<name>A0A543JGW7_9PSEU</name>
<dbReference type="InterPro" id="IPR041657">
    <property type="entry name" value="HTH_17"/>
</dbReference>
<dbReference type="Proteomes" id="UP000316628">
    <property type="component" value="Unassembled WGS sequence"/>
</dbReference>
<dbReference type="InterPro" id="IPR010093">
    <property type="entry name" value="SinI_DNA-bd"/>
</dbReference>